<name>A0A0A0YVJ3_9CAUD</name>
<gene>
    <name evidence="1" type="ORF">CPT_Moon159</name>
</gene>
<organism evidence="1 2">
    <name type="scientific">Citrobacter phage Moon</name>
    <dbReference type="NCBI Taxonomy" id="1540095"/>
    <lineage>
        <taxon>Viruses</taxon>
        <taxon>Duplodnaviria</taxon>
        <taxon>Heunggongvirae</taxon>
        <taxon>Uroviricota</taxon>
        <taxon>Caudoviricetes</taxon>
        <taxon>Pantevenvirales</taxon>
        <taxon>Straboviridae</taxon>
        <taxon>Tevenvirinae</taxon>
        <taxon>Moonvirus</taxon>
        <taxon>Moonvirus moon</taxon>
    </lineage>
</organism>
<reference evidence="1 2" key="1">
    <citation type="journal article" date="2015" name="Genome Announc.">
        <title>Complete Genome Sequence of Citrobacter freundii Myophage Moon.</title>
        <authorList>
            <person name="Edwards G.B."/>
            <person name="Luna A.J."/>
            <person name="Hernandez A.C."/>
            <person name="Kuty Everett G.F."/>
        </authorList>
    </citation>
    <scope>NUCLEOTIDE SEQUENCE [LARGE SCALE GENOMIC DNA]</scope>
</reference>
<dbReference type="Proteomes" id="UP000030323">
    <property type="component" value="Segment"/>
</dbReference>
<dbReference type="EMBL" id="KM236240">
    <property type="protein sequence ID" value="AIX12130.1"/>
    <property type="molecule type" value="Genomic_DNA"/>
</dbReference>
<dbReference type="RefSeq" id="YP_009146592.1">
    <property type="nucleotide sequence ID" value="NC_027331.1"/>
</dbReference>
<evidence type="ECO:0008006" key="3">
    <source>
        <dbReference type="Google" id="ProtNLM"/>
    </source>
</evidence>
<proteinExistence type="predicted"/>
<accession>A0A0A0YVJ3</accession>
<dbReference type="KEGG" id="vg:24721758"/>
<sequence>MKMYQEFITEAAFNEKVKISKAVKTLIADINYLYDIDLTDYITVGNKRNFFVFDISELDQNQINNIERFANDKGLRHESAGYKKYAIYLK</sequence>
<evidence type="ECO:0000313" key="1">
    <source>
        <dbReference type="EMBL" id="AIX12130.1"/>
    </source>
</evidence>
<keyword evidence="2" id="KW-1185">Reference proteome</keyword>
<protein>
    <recommendedName>
        <fullName evidence="3">Internal head protein</fullName>
    </recommendedName>
</protein>
<evidence type="ECO:0000313" key="2">
    <source>
        <dbReference type="Proteomes" id="UP000030323"/>
    </source>
</evidence>
<dbReference type="GeneID" id="24721758"/>